<accession>A0A0E9VIN4</accession>
<dbReference type="EMBL" id="GBXM01030726">
    <property type="protein sequence ID" value="JAH77851.1"/>
    <property type="molecule type" value="Transcribed_RNA"/>
</dbReference>
<organism evidence="1">
    <name type="scientific">Anguilla anguilla</name>
    <name type="common">European freshwater eel</name>
    <name type="synonym">Muraena anguilla</name>
    <dbReference type="NCBI Taxonomy" id="7936"/>
    <lineage>
        <taxon>Eukaryota</taxon>
        <taxon>Metazoa</taxon>
        <taxon>Chordata</taxon>
        <taxon>Craniata</taxon>
        <taxon>Vertebrata</taxon>
        <taxon>Euteleostomi</taxon>
        <taxon>Actinopterygii</taxon>
        <taxon>Neopterygii</taxon>
        <taxon>Teleostei</taxon>
        <taxon>Anguilliformes</taxon>
        <taxon>Anguillidae</taxon>
        <taxon>Anguilla</taxon>
    </lineage>
</organism>
<evidence type="ECO:0000313" key="1">
    <source>
        <dbReference type="EMBL" id="JAH77851.1"/>
    </source>
</evidence>
<reference evidence="1" key="2">
    <citation type="journal article" date="2015" name="Fish Shellfish Immunol.">
        <title>Early steps in the European eel (Anguilla anguilla)-Vibrio vulnificus interaction in the gills: Role of the RtxA13 toxin.</title>
        <authorList>
            <person name="Callol A."/>
            <person name="Pajuelo D."/>
            <person name="Ebbesson L."/>
            <person name="Teles M."/>
            <person name="MacKenzie S."/>
            <person name="Amaro C."/>
        </authorList>
    </citation>
    <scope>NUCLEOTIDE SEQUENCE</scope>
</reference>
<name>A0A0E9VIN4_ANGAN</name>
<proteinExistence type="predicted"/>
<protein>
    <submittedName>
        <fullName evidence="1">Uncharacterized protein</fullName>
    </submittedName>
</protein>
<reference evidence="1" key="1">
    <citation type="submission" date="2014-11" db="EMBL/GenBank/DDBJ databases">
        <authorList>
            <person name="Amaro Gonzalez C."/>
        </authorList>
    </citation>
    <scope>NUCLEOTIDE SEQUENCE</scope>
</reference>
<sequence>MEWFLRLSGHTDWSYSSVFTTYIND</sequence>
<dbReference type="AlphaFoldDB" id="A0A0E9VIN4"/>